<sequence>MSVARVTEIISSSSKSFEDAIENGVDRACKTLKNVQGAWVQDQKVVVEDGKITEYRAVLKVTFVLED</sequence>
<dbReference type="OrthoDB" id="9805449at2"/>
<dbReference type="AlphaFoldDB" id="A0A1M5MVI4"/>
<dbReference type="STRING" id="996342.SAMN05443551_0671"/>
<evidence type="ECO:0000313" key="1">
    <source>
        <dbReference type="EMBL" id="SHG81344.1"/>
    </source>
</evidence>
<dbReference type="PANTHER" id="PTHR39324:SF1">
    <property type="entry name" value="CALCIUM DODECIN"/>
    <property type="match status" value="1"/>
</dbReference>
<dbReference type="InterPro" id="IPR009923">
    <property type="entry name" value="Dodecin"/>
</dbReference>
<reference evidence="1 2" key="1">
    <citation type="submission" date="2016-11" db="EMBL/GenBank/DDBJ databases">
        <authorList>
            <person name="Jaros S."/>
            <person name="Januszkiewicz K."/>
            <person name="Wedrychowicz H."/>
        </authorList>
    </citation>
    <scope>NUCLEOTIDE SEQUENCE [LARGE SCALE GENOMIC DNA]</scope>
    <source>
        <strain evidence="1 2">DSM 29431</strain>
    </source>
</reference>
<dbReference type="Pfam" id="PF07311">
    <property type="entry name" value="Dodecin"/>
    <property type="match status" value="1"/>
</dbReference>
<dbReference type="Gene3D" id="3.30.1660.10">
    <property type="entry name" value="Flavin-binding protein dodecin"/>
    <property type="match status" value="1"/>
</dbReference>
<dbReference type="InterPro" id="IPR036694">
    <property type="entry name" value="Dodecin-like_sf"/>
</dbReference>
<organism evidence="1 2">
    <name type="scientific">Marivita hallyeonensis</name>
    <dbReference type="NCBI Taxonomy" id="996342"/>
    <lineage>
        <taxon>Bacteria</taxon>
        <taxon>Pseudomonadati</taxon>
        <taxon>Pseudomonadota</taxon>
        <taxon>Alphaproteobacteria</taxon>
        <taxon>Rhodobacterales</taxon>
        <taxon>Roseobacteraceae</taxon>
        <taxon>Marivita</taxon>
    </lineage>
</organism>
<gene>
    <name evidence="1" type="ORF">SAMN05443551_0671</name>
</gene>
<evidence type="ECO:0000313" key="2">
    <source>
        <dbReference type="Proteomes" id="UP000184221"/>
    </source>
</evidence>
<keyword evidence="2" id="KW-1185">Reference proteome</keyword>
<dbReference type="Proteomes" id="UP000184221">
    <property type="component" value="Unassembled WGS sequence"/>
</dbReference>
<dbReference type="PANTHER" id="PTHR39324">
    <property type="entry name" value="CALCIUM DODECIN"/>
    <property type="match status" value="1"/>
</dbReference>
<proteinExistence type="predicted"/>
<dbReference type="InterPro" id="IPR025543">
    <property type="entry name" value="Dodecin-like"/>
</dbReference>
<dbReference type="RefSeq" id="WP_072776071.1">
    <property type="nucleotide sequence ID" value="NZ_FQXC01000001.1"/>
</dbReference>
<dbReference type="EMBL" id="FQXC01000001">
    <property type="protein sequence ID" value="SHG81344.1"/>
    <property type="molecule type" value="Genomic_DNA"/>
</dbReference>
<protein>
    <recommendedName>
        <fullName evidence="3">Dodecin domain-containing protein</fullName>
    </recommendedName>
</protein>
<name>A0A1M5MVI4_9RHOB</name>
<evidence type="ECO:0008006" key="3">
    <source>
        <dbReference type="Google" id="ProtNLM"/>
    </source>
</evidence>
<accession>A0A1M5MVI4</accession>
<dbReference type="SUPFAM" id="SSF89807">
    <property type="entry name" value="Dodecin-like"/>
    <property type="match status" value="1"/>
</dbReference>